<gene>
    <name evidence="12" type="primary">CLDN34</name>
</gene>
<dbReference type="GO" id="GO:0005198">
    <property type="term" value="F:structural molecule activity"/>
    <property type="evidence" value="ECO:0007669"/>
    <property type="project" value="InterPro"/>
</dbReference>
<evidence type="ECO:0000256" key="5">
    <source>
        <dbReference type="ARBA" id="ARBA00022475"/>
    </source>
</evidence>
<comment type="similarity">
    <text evidence="3">Belongs to the claudin family.</text>
</comment>
<feature type="transmembrane region" description="Helical" evidence="10">
    <location>
        <begin position="184"/>
        <end position="207"/>
    </location>
</feature>
<keyword evidence="9 10" id="KW-0472">Membrane</keyword>
<dbReference type="CTD" id="100288814"/>
<evidence type="ECO:0000256" key="9">
    <source>
        <dbReference type="ARBA" id="ARBA00023136"/>
    </source>
</evidence>
<dbReference type="InterPro" id="IPR004031">
    <property type="entry name" value="PMP22/EMP/MP20/Claudin"/>
</dbReference>
<dbReference type="PANTHER" id="PTHR12002">
    <property type="entry name" value="CLAUDIN"/>
    <property type="match status" value="1"/>
</dbReference>
<comment type="subcellular location">
    <subcellularLocation>
        <location evidence="1">Cell junction</location>
        <location evidence="1">Tight junction</location>
    </subcellularLocation>
    <subcellularLocation>
        <location evidence="2">Cell membrane</location>
        <topology evidence="2">Multi-pass membrane protein</topology>
    </subcellularLocation>
</comment>
<sequence>MVTKDEEMDEEISRYARSGRNVGNKWSIAKNEYLSKEMKMAVKLATTSMAHALGGLQGRSDEDPLATKDAKFIYKTNKPLDGKVADEKESMITKWAAWISGPQLCGYLLSILGWIMCITSTAAEQWRIWHVENLIGNPSGVVWVGIWRVCYMYGSDSENIFLHCEDFTEDYKTLPKEIFLAQDLMSLGCIVGAVAICFMTFALWNVFKTITQRTFLLTFFSLGGILNVMAGIMILIPISWNLYSVLNNAGIVFPEFFRVPTFPKEQQVGAAIYVGYVAAVLFLLSGFLILCNKYALKLNQEKNPKLVTLPMTDELCTVCRSSVVIDIQNKMPSETSIDDLLSDGTDINKHSPKTVKAQPSEHISNHPIILVTPCK</sequence>
<feature type="transmembrane region" description="Helical" evidence="10">
    <location>
        <begin position="270"/>
        <end position="291"/>
    </location>
</feature>
<name>A0A9F5IJ77_PYTBI</name>
<keyword evidence="6 10" id="KW-0812">Transmembrane</keyword>
<keyword evidence="8 10" id="KW-1133">Transmembrane helix</keyword>
<dbReference type="OMA" id="NRYVHCE"/>
<evidence type="ECO:0000256" key="6">
    <source>
        <dbReference type="ARBA" id="ARBA00022692"/>
    </source>
</evidence>
<evidence type="ECO:0000256" key="4">
    <source>
        <dbReference type="ARBA" id="ARBA00022427"/>
    </source>
</evidence>
<organism evidence="11 12">
    <name type="scientific">Python bivittatus</name>
    <name type="common">Burmese python</name>
    <name type="synonym">Python molurus bivittatus</name>
    <dbReference type="NCBI Taxonomy" id="176946"/>
    <lineage>
        <taxon>Eukaryota</taxon>
        <taxon>Metazoa</taxon>
        <taxon>Chordata</taxon>
        <taxon>Craniata</taxon>
        <taxon>Vertebrata</taxon>
        <taxon>Euteleostomi</taxon>
        <taxon>Lepidosauria</taxon>
        <taxon>Squamata</taxon>
        <taxon>Bifurcata</taxon>
        <taxon>Unidentata</taxon>
        <taxon>Episquamata</taxon>
        <taxon>Toxicofera</taxon>
        <taxon>Serpentes</taxon>
        <taxon>Henophidia</taxon>
        <taxon>Pythonidae</taxon>
        <taxon>Python</taxon>
    </lineage>
</organism>
<evidence type="ECO:0000256" key="7">
    <source>
        <dbReference type="ARBA" id="ARBA00022949"/>
    </source>
</evidence>
<protein>
    <submittedName>
        <fullName evidence="12">Claudin-34</fullName>
    </submittedName>
</protein>
<keyword evidence="5" id="KW-1003">Cell membrane</keyword>
<evidence type="ECO:0000313" key="11">
    <source>
        <dbReference type="Proteomes" id="UP000695026"/>
    </source>
</evidence>
<dbReference type="GO" id="GO:0005886">
    <property type="term" value="C:plasma membrane"/>
    <property type="evidence" value="ECO:0007669"/>
    <property type="project" value="UniProtKB-SubCell"/>
</dbReference>
<keyword evidence="11" id="KW-1185">Reference proteome</keyword>
<dbReference type="RefSeq" id="XP_025025870.1">
    <property type="nucleotide sequence ID" value="XM_025170102.1"/>
</dbReference>
<dbReference type="OrthoDB" id="9425168at2759"/>
<keyword evidence="7" id="KW-0965">Cell junction</keyword>
<dbReference type="Pfam" id="PF13903">
    <property type="entry name" value="Claudin_2"/>
    <property type="match status" value="1"/>
</dbReference>
<evidence type="ECO:0000256" key="1">
    <source>
        <dbReference type="ARBA" id="ARBA00004435"/>
    </source>
</evidence>
<dbReference type="GO" id="GO:0005923">
    <property type="term" value="C:bicellular tight junction"/>
    <property type="evidence" value="ECO:0007669"/>
    <property type="project" value="UniProtKB-SubCell"/>
</dbReference>
<feature type="transmembrane region" description="Helical" evidence="10">
    <location>
        <begin position="214"/>
        <end position="238"/>
    </location>
</feature>
<keyword evidence="4" id="KW-0796">Tight junction</keyword>
<dbReference type="PRINTS" id="PR01077">
    <property type="entry name" value="CLAUDIN"/>
</dbReference>
<evidence type="ECO:0000256" key="10">
    <source>
        <dbReference type="SAM" id="Phobius"/>
    </source>
</evidence>
<feature type="transmembrane region" description="Helical" evidence="10">
    <location>
        <begin position="104"/>
        <end position="123"/>
    </location>
</feature>
<dbReference type="AlphaFoldDB" id="A0A9F5IJ77"/>
<evidence type="ECO:0000256" key="3">
    <source>
        <dbReference type="ARBA" id="ARBA00008295"/>
    </source>
</evidence>
<dbReference type="InterPro" id="IPR006187">
    <property type="entry name" value="Claudin"/>
</dbReference>
<dbReference type="Proteomes" id="UP000695026">
    <property type="component" value="Unplaced"/>
</dbReference>
<dbReference type="GeneID" id="112541293"/>
<evidence type="ECO:0000256" key="8">
    <source>
        <dbReference type="ARBA" id="ARBA00022989"/>
    </source>
</evidence>
<proteinExistence type="inferred from homology"/>
<accession>A0A9F5IJ77</accession>
<reference evidence="12" key="1">
    <citation type="submission" date="2025-08" db="UniProtKB">
        <authorList>
            <consortium name="RefSeq"/>
        </authorList>
    </citation>
    <scope>IDENTIFICATION</scope>
    <source>
        <tissue evidence="12">Liver</tissue>
    </source>
</reference>
<dbReference type="KEGG" id="pbi:112541293"/>
<dbReference type="Gene3D" id="1.20.140.150">
    <property type="match status" value="1"/>
</dbReference>
<evidence type="ECO:0000313" key="12">
    <source>
        <dbReference type="RefSeq" id="XP_025025870.1"/>
    </source>
</evidence>
<evidence type="ECO:0000256" key="2">
    <source>
        <dbReference type="ARBA" id="ARBA00004651"/>
    </source>
</evidence>